<feature type="domain" description="Methylated-DNA-[protein]-cysteine S-methyltransferase DNA binding" evidence="9">
    <location>
        <begin position="102"/>
        <end position="181"/>
    </location>
</feature>
<dbReference type="KEGG" id="pbt:ING2E5B_1078"/>
<dbReference type="AlphaFoldDB" id="A0A098C094"/>
<keyword evidence="6" id="KW-0227">DNA damage</keyword>
<dbReference type="Pfam" id="PF02870">
    <property type="entry name" value="Methyltransf_1N"/>
    <property type="match status" value="1"/>
</dbReference>
<evidence type="ECO:0000259" key="10">
    <source>
        <dbReference type="Pfam" id="PF02870"/>
    </source>
</evidence>
<organism evidence="11 12">
    <name type="scientific">Fermentimonas caenicola</name>
    <dbReference type="NCBI Taxonomy" id="1562970"/>
    <lineage>
        <taxon>Bacteria</taxon>
        <taxon>Pseudomonadati</taxon>
        <taxon>Bacteroidota</taxon>
        <taxon>Bacteroidia</taxon>
        <taxon>Bacteroidales</taxon>
        <taxon>Dysgonomonadaceae</taxon>
        <taxon>Fermentimonas</taxon>
    </lineage>
</organism>
<evidence type="ECO:0000256" key="2">
    <source>
        <dbReference type="ARBA" id="ARBA00008711"/>
    </source>
</evidence>
<dbReference type="InterPro" id="IPR001497">
    <property type="entry name" value="MethylDNA_cys_MeTrfase_AS"/>
</dbReference>
<accession>A0A098C094</accession>
<dbReference type="HOGENOM" id="CLU_000445_52_2_10"/>
<evidence type="ECO:0000256" key="5">
    <source>
        <dbReference type="ARBA" id="ARBA00022679"/>
    </source>
</evidence>
<evidence type="ECO:0000256" key="3">
    <source>
        <dbReference type="ARBA" id="ARBA00011918"/>
    </source>
</evidence>
<evidence type="ECO:0000256" key="8">
    <source>
        <dbReference type="ARBA" id="ARBA00049348"/>
    </source>
</evidence>
<dbReference type="SUPFAM" id="SSF46767">
    <property type="entry name" value="Methylated DNA-protein cysteine methyltransferase, C-terminal domain"/>
    <property type="match status" value="1"/>
</dbReference>
<proteinExistence type="inferred from homology"/>
<dbReference type="CDD" id="cd06445">
    <property type="entry name" value="ATase"/>
    <property type="match status" value="1"/>
</dbReference>
<dbReference type="PATRIC" id="fig|1562970.3.peg.1066"/>
<dbReference type="PROSITE" id="PS00374">
    <property type="entry name" value="MGMT"/>
    <property type="match status" value="1"/>
</dbReference>
<comment type="similarity">
    <text evidence="2">Belongs to the MGMT family.</text>
</comment>
<reference evidence="11 12" key="1">
    <citation type="submission" date="2014-08" db="EMBL/GenBank/DDBJ databases">
        <authorList>
            <person name="Wibberg D."/>
        </authorList>
    </citation>
    <scope>NUCLEOTIDE SEQUENCE [LARGE SCALE GENOMIC DNA]</scope>
    <source>
        <strain evidence="12">ING2-E5B</strain>
    </source>
</reference>
<evidence type="ECO:0000313" key="11">
    <source>
        <dbReference type="EMBL" id="CEA15831.1"/>
    </source>
</evidence>
<evidence type="ECO:0000256" key="6">
    <source>
        <dbReference type="ARBA" id="ARBA00022763"/>
    </source>
</evidence>
<dbReference type="GO" id="GO:0003908">
    <property type="term" value="F:methylated-DNA-[protein]-cysteine S-methyltransferase activity"/>
    <property type="evidence" value="ECO:0007669"/>
    <property type="project" value="UniProtKB-EC"/>
</dbReference>
<dbReference type="InterPro" id="IPR036388">
    <property type="entry name" value="WH-like_DNA-bd_sf"/>
</dbReference>
<dbReference type="InterPro" id="IPR008332">
    <property type="entry name" value="MethylG_MeTrfase_N"/>
</dbReference>
<comment type="catalytic activity">
    <reaction evidence="1">
        <text>a 4-O-methyl-thymidine in DNA + L-cysteinyl-[protein] = a thymidine in DNA + S-methyl-L-cysteinyl-[protein]</text>
        <dbReference type="Rhea" id="RHEA:53428"/>
        <dbReference type="Rhea" id="RHEA-COMP:10131"/>
        <dbReference type="Rhea" id="RHEA-COMP:10132"/>
        <dbReference type="Rhea" id="RHEA-COMP:13555"/>
        <dbReference type="Rhea" id="RHEA-COMP:13556"/>
        <dbReference type="ChEBI" id="CHEBI:29950"/>
        <dbReference type="ChEBI" id="CHEBI:82612"/>
        <dbReference type="ChEBI" id="CHEBI:137386"/>
        <dbReference type="ChEBI" id="CHEBI:137387"/>
        <dbReference type="EC" id="2.1.1.63"/>
    </reaction>
</comment>
<keyword evidence="4" id="KW-0489">Methyltransferase</keyword>
<dbReference type="PANTHER" id="PTHR10815">
    <property type="entry name" value="METHYLATED-DNA--PROTEIN-CYSTEINE METHYLTRANSFERASE"/>
    <property type="match status" value="1"/>
</dbReference>
<dbReference type="EMBL" id="LN515532">
    <property type="protein sequence ID" value="CEA15831.1"/>
    <property type="molecule type" value="Genomic_DNA"/>
</dbReference>
<name>A0A098C094_9BACT</name>
<dbReference type="Gene3D" id="3.30.160.70">
    <property type="entry name" value="Methylated DNA-protein cysteine methyltransferase domain"/>
    <property type="match status" value="1"/>
</dbReference>
<dbReference type="SUPFAM" id="SSF53155">
    <property type="entry name" value="Methylated DNA-protein cysteine methyltransferase domain"/>
    <property type="match status" value="1"/>
</dbReference>
<sequence length="183" mass="20761">MSNQERQSRYKIIPITVDDEKNLTIRYDSFDSIYGHIFVAATDKGICYLGIGDEPEMLEELKKRFLNAVLVKQKNQMIKDAVTQVSNPNATTEITFHLKGTEFQLNVWDELLNTKVGETCSYMHIAEKIGRPKAVRAVASAIGQNPVTFLIPCHRIIRSDGTLGGYYWGLDIKKKILKHESTI</sequence>
<dbReference type="InterPro" id="IPR014048">
    <property type="entry name" value="MethylDNA_cys_MeTrfase_DNA-bd"/>
</dbReference>
<dbReference type="FunFam" id="1.10.10.10:FF:000214">
    <property type="entry name" value="Methylated-DNA--protein-cysteine methyltransferase"/>
    <property type="match status" value="1"/>
</dbReference>
<keyword evidence="5" id="KW-0808">Transferase</keyword>
<evidence type="ECO:0000256" key="4">
    <source>
        <dbReference type="ARBA" id="ARBA00022603"/>
    </source>
</evidence>
<evidence type="ECO:0000256" key="7">
    <source>
        <dbReference type="ARBA" id="ARBA00023204"/>
    </source>
</evidence>
<comment type="catalytic activity">
    <reaction evidence="8">
        <text>a 6-O-methyl-2'-deoxyguanosine in DNA + L-cysteinyl-[protein] = S-methyl-L-cysteinyl-[protein] + a 2'-deoxyguanosine in DNA</text>
        <dbReference type="Rhea" id="RHEA:24000"/>
        <dbReference type="Rhea" id="RHEA-COMP:10131"/>
        <dbReference type="Rhea" id="RHEA-COMP:10132"/>
        <dbReference type="Rhea" id="RHEA-COMP:11367"/>
        <dbReference type="Rhea" id="RHEA-COMP:11368"/>
        <dbReference type="ChEBI" id="CHEBI:29950"/>
        <dbReference type="ChEBI" id="CHEBI:82612"/>
        <dbReference type="ChEBI" id="CHEBI:85445"/>
        <dbReference type="ChEBI" id="CHEBI:85448"/>
        <dbReference type="EC" id="2.1.1.63"/>
    </reaction>
</comment>
<dbReference type="GO" id="GO:0006281">
    <property type="term" value="P:DNA repair"/>
    <property type="evidence" value="ECO:0007669"/>
    <property type="project" value="UniProtKB-KW"/>
</dbReference>
<gene>
    <name evidence="11" type="ORF">ING2E5B_1078</name>
</gene>
<evidence type="ECO:0000256" key="1">
    <source>
        <dbReference type="ARBA" id="ARBA00001286"/>
    </source>
</evidence>
<keyword evidence="7" id="KW-0234">DNA repair</keyword>
<dbReference type="NCBIfam" id="TIGR00589">
    <property type="entry name" value="ogt"/>
    <property type="match status" value="1"/>
</dbReference>
<dbReference type="PANTHER" id="PTHR10815:SF13">
    <property type="entry name" value="METHYLATED-DNA--PROTEIN-CYSTEINE METHYLTRANSFERASE"/>
    <property type="match status" value="1"/>
</dbReference>
<dbReference type="OrthoDB" id="9802228at2"/>
<evidence type="ECO:0000259" key="9">
    <source>
        <dbReference type="Pfam" id="PF01035"/>
    </source>
</evidence>
<dbReference type="GO" id="GO:0032259">
    <property type="term" value="P:methylation"/>
    <property type="evidence" value="ECO:0007669"/>
    <property type="project" value="UniProtKB-KW"/>
</dbReference>
<evidence type="ECO:0000313" key="12">
    <source>
        <dbReference type="Proteomes" id="UP000032417"/>
    </source>
</evidence>
<dbReference type="Proteomes" id="UP000032417">
    <property type="component" value="Chromosome 1"/>
</dbReference>
<dbReference type="Gene3D" id="1.10.10.10">
    <property type="entry name" value="Winged helix-like DNA-binding domain superfamily/Winged helix DNA-binding domain"/>
    <property type="match status" value="1"/>
</dbReference>
<keyword evidence="12" id="KW-1185">Reference proteome</keyword>
<protein>
    <recommendedName>
        <fullName evidence="3">methylated-DNA--[protein]-cysteine S-methyltransferase</fullName>
        <ecNumber evidence="3">2.1.1.63</ecNumber>
    </recommendedName>
</protein>
<dbReference type="InterPro" id="IPR036631">
    <property type="entry name" value="MGMT_N_sf"/>
</dbReference>
<feature type="domain" description="Methylguanine DNA methyltransferase ribonuclease-like" evidence="10">
    <location>
        <begin position="25"/>
        <end position="86"/>
    </location>
</feature>
<dbReference type="InterPro" id="IPR036217">
    <property type="entry name" value="MethylDNA_cys_MeTrfase_DNAb"/>
</dbReference>
<dbReference type="Pfam" id="PF01035">
    <property type="entry name" value="DNA_binding_1"/>
    <property type="match status" value="1"/>
</dbReference>
<dbReference type="EC" id="2.1.1.63" evidence="3"/>
<dbReference type="STRING" id="1562970.ING2E5B_1078"/>